<feature type="compositionally biased region" description="Basic and acidic residues" evidence="10">
    <location>
        <begin position="15"/>
        <end position="25"/>
    </location>
</feature>
<feature type="compositionally biased region" description="Basic residues" evidence="10">
    <location>
        <begin position="1"/>
        <end position="14"/>
    </location>
</feature>
<sequence length="620" mass="70972">MGKKKTKKGQKTHHAQPESKKKPAPVDDEEFDKGDDLYISENDTNLIANHIRTTNKSFNSLGNQVVEQFLGRCALGLCHALLSLYDETCLVKDDVIRRLNIIYIVYRLPEVEQELRVKPQKNINDILNHMFQSFLCYVENSELEVEACLARIILSNNANLIEKLTAADFITKSSTLANVDFDRDILCRWEDENTRHWSLDLDDDVPVAALMRHLGHQRKDFEAGMQEAFYPIYHPVPTCQPMRLDIQNEEVRDAKTRNRMFQTEEQCKLLEGVYYLETPDLQKKLKKAFEGMKEPLHDFQEHRCEGMSDDELADVNYVFDLVNLKDDEFDEFRKKKRLDSDEFDPGEQHLVADAFFNVMRGINLGPHQVNLLKKFLDETEDSNPLFIRMIAAFNNDNHLKSFIVHNHKFACELASRALRSNMDTVVERCMTAFESLTVMFQSMELTLRISKDLRARGGATPLEREHVGKFARLCIERCTASPTSRNIRLVTMLLNRLLRDKTLLPEEVSTEVKAFTLQFSDQPEATLLYKTLCQITMGIPFEDSDVDDEGSTVDVGTGSSAAEKEDEQIIDDEDGNMPGPSGETDISETYQETVENNKSVNESNPSVSVNSDQNRIEATE</sequence>
<dbReference type="EMBL" id="CADEPM010000005">
    <property type="protein sequence ID" value="CAB3405972.1"/>
    <property type="molecule type" value="Genomic_DNA"/>
</dbReference>
<keyword evidence="8" id="KW-0804">Transcription</keyword>
<keyword evidence="5" id="KW-0963">Cytoplasm</keyword>
<dbReference type="Pfam" id="PF10155">
    <property type="entry name" value="CNOT11"/>
    <property type="match status" value="1"/>
</dbReference>
<evidence type="ECO:0000256" key="5">
    <source>
        <dbReference type="ARBA" id="ARBA00022490"/>
    </source>
</evidence>
<evidence type="ECO:0000256" key="7">
    <source>
        <dbReference type="ARBA" id="ARBA00023158"/>
    </source>
</evidence>
<evidence type="ECO:0000313" key="11">
    <source>
        <dbReference type="EMBL" id="CAB3405972.1"/>
    </source>
</evidence>
<evidence type="ECO:0000256" key="4">
    <source>
        <dbReference type="ARBA" id="ARBA00014872"/>
    </source>
</evidence>
<feature type="region of interest" description="Disordered" evidence="10">
    <location>
        <begin position="543"/>
        <end position="620"/>
    </location>
</feature>
<organism evidence="11 12">
    <name type="scientific">Caenorhabditis bovis</name>
    <dbReference type="NCBI Taxonomy" id="2654633"/>
    <lineage>
        <taxon>Eukaryota</taxon>
        <taxon>Metazoa</taxon>
        <taxon>Ecdysozoa</taxon>
        <taxon>Nematoda</taxon>
        <taxon>Chromadorea</taxon>
        <taxon>Rhabditida</taxon>
        <taxon>Rhabditina</taxon>
        <taxon>Rhabditomorpha</taxon>
        <taxon>Rhabditoidea</taxon>
        <taxon>Rhabditidae</taxon>
        <taxon>Peloderinae</taxon>
        <taxon>Caenorhabditis</taxon>
    </lineage>
</organism>
<dbReference type="AlphaFoldDB" id="A0A8S1EQR8"/>
<dbReference type="InterPro" id="IPR019312">
    <property type="entry name" value="CNOT11"/>
</dbReference>
<keyword evidence="7" id="KW-0943">RNA-mediated gene silencing</keyword>
<evidence type="ECO:0000256" key="3">
    <source>
        <dbReference type="ARBA" id="ARBA00008030"/>
    </source>
</evidence>
<evidence type="ECO:0000256" key="9">
    <source>
        <dbReference type="ARBA" id="ARBA00023242"/>
    </source>
</evidence>
<reference evidence="11 12" key="1">
    <citation type="submission" date="2020-04" db="EMBL/GenBank/DDBJ databases">
        <authorList>
            <person name="Laetsch R D."/>
            <person name="Stevens L."/>
            <person name="Kumar S."/>
            <person name="Blaxter L. M."/>
        </authorList>
    </citation>
    <scope>NUCLEOTIDE SEQUENCE [LARGE SCALE GENOMIC DNA]</scope>
</reference>
<dbReference type="OrthoDB" id="10265389at2759"/>
<feature type="region of interest" description="Disordered" evidence="10">
    <location>
        <begin position="1"/>
        <end position="31"/>
    </location>
</feature>
<evidence type="ECO:0000256" key="1">
    <source>
        <dbReference type="ARBA" id="ARBA00004123"/>
    </source>
</evidence>
<evidence type="ECO:0000256" key="10">
    <source>
        <dbReference type="SAM" id="MobiDB-lite"/>
    </source>
</evidence>
<feature type="compositionally biased region" description="Low complexity" evidence="10">
    <location>
        <begin position="594"/>
        <end position="611"/>
    </location>
</feature>
<feature type="compositionally biased region" description="Acidic residues" evidence="10">
    <location>
        <begin position="564"/>
        <end position="575"/>
    </location>
</feature>
<proteinExistence type="inferred from homology"/>
<dbReference type="Proteomes" id="UP000494206">
    <property type="component" value="Unassembled WGS sequence"/>
</dbReference>
<protein>
    <recommendedName>
        <fullName evidence="4">CCR4-NOT transcription complex subunit 11</fullName>
    </recommendedName>
</protein>
<name>A0A8S1EQR8_9PELO</name>
<dbReference type="GO" id="GO:0030014">
    <property type="term" value="C:CCR4-NOT complex"/>
    <property type="evidence" value="ECO:0007669"/>
    <property type="project" value="InterPro"/>
</dbReference>
<evidence type="ECO:0000256" key="8">
    <source>
        <dbReference type="ARBA" id="ARBA00023163"/>
    </source>
</evidence>
<evidence type="ECO:0000256" key="2">
    <source>
        <dbReference type="ARBA" id="ARBA00004496"/>
    </source>
</evidence>
<gene>
    <name evidence="11" type="ORF">CBOVIS_LOCUS8105</name>
</gene>
<dbReference type="PANTHER" id="PTHR15975">
    <property type="entry name" value="CCR4-NOT TRANSCRIPTION COMPLEX SUBUNIT 11"/>
    <property type="match status" value="1"/>
</dbReference>
<comment type="caution">
    <text evidence="11">The sequence shown here is derived from an EMBL/GenBank/DDBJ whole genome shotgun (WGS) entry which is preliminary data.</text>
</comment>
<dbReference type="PANTHER" id="PTHR15975:SF0">
    <property type="entry name" value="CCR4-NOT TRANSCRIPTION COMPLEX SUBUNIT 11"/>
    <property type="match status" value="1"/>
</dbReference>
<accession>A0A8S1EQR8</accession>
<evidence type="ECO:0000256" key="6">
    <source>
        <dbReference type="ARBA" id="ARBA00023015"/>
    </source>
</evidence>
<dbReference type="GO" id="GO:0005737">
    <property type="term" value="C:cytoplasm"/>
    <property type="evidence" value="ECO:0007669"/>
    <property type="project" value="UniProtKB-SubCell"/>
</dbReference>
<comment type="similarity">
    <text evidence="3">Belongs to the CNOT11 family.</text>
</comment>
<evidence type="ECO:0000313" key="12">
    <source>
        <dbReference type="Proteomes" id="UP000494206"/>
    </source>
</evidence>
<keyword evidence="9" id="KW-0539">Nucleus</keyword>
<keyword evidence="12" id="KW-1185">Reference proteome</keyword>
<dbReference type="GO" id="GO:0005634">
    <property type="term" value="C:nucleus"/>
    <property type="evidence" value="ECO:0007669"/>
    <property type="project" value="UniProtKB-SubCell"/>
</dbReference>
<comment type="subcellular location">
    <subcellularLocation>
        <location evidence="2">Cytoplasm</location>
    </subcellularLocation>
    <subcellularLocation>
        <location evidence="1">Nucleus</location>
    </subcellularLocation>
</comment>
<keyword evidence="6" id="KW-0805">Transcription regulation</keyword>
<dbReference type="GO" id="GO:0031047">
    <property type="term" value="P:regulatory ncRNA-mediated gene silencing"/>
    <property type="evidence" value="ECO:0007669"/>
    <property type="project" value="UniProtKB-KW"/>
</dbReference>